<sequence length="535" mass="57784">MALTSLAQACLPTTFSPTVFGVSIVSIQTSLVSNFSAVIPAAYRFAQPTIEVSNATFCNVTVTYTHPGLSDSINVESWLPVQNWNERLLATGGGGWVAGRFQLSYSVMTGAIGEGYATVTTDAGLGISPDPLAWTSAEPWALVSPGNVNLYHLRNFGHLSLKEMTVIGKSLISSFYSEEPKFSYWSGCSQGGRQGLEIAQRYPDLYDGIVAGAPGIYLPQVVSNIYWPQQYMNEIGKYPLPCEFDAITKAAITECDGLDGVADGIISDTEICEKRFNPTKLTGKAIECAQTNSTTSISAEAVKIAKLAWDGISTAEGKSIWHGLNIGADLTATDPAGGGYGTASTKCSNGSCVGNPSELGASWIRLFLAQDRNFQLAKLTRKEFLRLVRLGIHDYSSFIRTSDPDLSGFRDAGGKIITFHGLADNVIPSKGTEQYYKEVAAFSPDARSFTRYYPVPGLDHCFGGTGGQPINLMSQLRAWVENGTAPESSPVTIIDRDGEPQQRVLCPYPQRASLKKHCKDVSNVECWSCVSRPTY</sequence>
<dbReference type="HOGENOM" id="CLU_014819_3_2_1"/>
<keyword evidence="7" id="KW-1015">Disulfide bond</keyword>
<dbReference type="KEGG" id="nhe:NECHADRAFT_56660"/>
<dbReference type="GeneID" id="9666676"/>
<dbReference type="OrthoDB" id="3039123at2759"/>
<comment type="similarity">
    <text evidence="1 8">Belongs to the tannase family.</text>
</comment>
<dbReference type="Proteomes" id="UP000005206">
    <property type="component" value="Unassembled WGS sequence"/>
</dbReference>
<dbReference type="GO" id="GO:0046872">
    <property type="term" value="F:metal ion binding"/>
    <property type="evidence" value="ECO:0007669"/>
    <property type="project" value="UniProtKB-KW"/>
</dbReference>
<keyword evidence="10" id="KW-1185">Reference proteome</keyword>
<evidence type="ECO:0000256" key="5">
    <source>
        <dbReference type="ARBA" id="ARBA00022801"/>
    </source>
</evidence>
<dbReference type="SUPFAM" id="SSF53474">
    <property type="entry name" value="alpha/beta-Hydrolases"/>
    <property type="match status" value="1"/>
</dbReference>
<dbReference type="eggNOG" id="ENOG502SH94">
    <property type="taxonomic scope" value="Eukaryota"/>
</dbReference>
<keyword evidence="6" id="KW-0106">Calcium</keyword>
<evidence type="ECO:0000256" key="3">
    <source>
        <dbReference type="ARBA" id="ARBA00022723"/>
    </source>
</evidence>
<accession>C7ZRB6</accession>
<name>C7ZRB6_FUSV7</name>
<keyword evidence="3" id="KW-0479">Metal-binding</keyword>
<dbReference type="PANTHER" id="PTHR33938:SF13">
    <property type="entry name" value="CARBOXYLIC ESTER HYDROLASE"/>
    <property type="match status" value="1"/>
</dbReference>
<reference evidence="9 10" key="1">
    <citation type="journal article" date="2009" name="PLoS Genet.">
        <title>The genome of Nectria haematococca: contribution of supernumerary chromosomes to gene expansion.</title>
        <authorList>
            <person name="Coleman J.J."/>
            <person name="Rounsley S.D."/>
            <person name="Rodriguez-Carres M."/>
            <person name="Kuo A."/>
            <person name="Wasmann C.C."/>
            <person name="Grimwood J."/>
            <person name="Schmutz J."/>
            <person name="Taga M."/>
            <person name="White G.J."/>
            <person name="Zhou S."/>
            <person name="Schwartz D.C."/>
            <person name="Freitag M."/>
            <person name="Ma L.J."/>
            <person name="Danchin E.G."/>
            <person name="Henrissat B."/>
            <person name="Coutinho P.M."/>
            <person name="Nelson D.R."/>
            <person name="Straney D."/>
            <person name="Napoli C.A."/>
            <person name="Barker B.M."/>
            <person name="Gribskov M."/>
            <person name="Rep M."/>
            <person name="Kroken S."/>
            <person name="Molnar I."/>
            <person name="Rensing C."/>
            <person name="Kennell J.C."/>
            <person name="Zamora J."/>
            <person name="Farman M.L."/>
            <person name="Selker E.U."/>
            <person name="Salamov A."/>
            <person name="Shapiro H."/>
            <person name="Pangilinan J."/>
            <person name="Lindquist E."/>
            <person name="Lamers C."/>
            <person name="Grigoriev I.V."/>
            <person name="Geiser D.M."/>
            <person name="Covert S.F."/>
            <person name="Temporini E."/>
            <person name="Vanetten H.D."/>
        </authorList>
    </citation>
    <scope>NUCLEOTIDE SEQUENCE [LARGE SCALE GENOMIC DNA]</scope>
    <source>
        <strain evidence="10">ATCC MYA-4622 / CBS 123669 / FGSC 9596 / NRRL 45880 / 77-13-4</strain>
    </source>
</reference>
<proteinExistence type="inferred from homology"/>
<evidence type="ECO:0000256" key="4">
    <source>
        <dbReference type="ARBA" id="ARBA00022729"/>
    </source>
</evidence>
<dbReference type="GO" id="GO:0030600">
    <property type="term" value="F:feruloyl esterase activity"/>
    <property type="evidence" value="ECO:0007669"/>
    <property type="project" value="UniProtKB-ARBA"/>
</dbReference>
<keyword evidence="5 8" id="KW-0378">Hydrolase</keyword>
<dbReference type="RefSeq" id="XP_003039154.1">
    <property type="nucleotide sequence ID" value="XM_003039108.1"/>
</dbReference>
<evidence type="ECO:0000256" key="1">
    <source>
        <dbReference type="ARBA" id="ARBA00006249"/>
    </source>
</evidence>
<dbReference type="AlphaFoldDB" id="C7ZRB6"/>
<dbReference type="InterPro" id="IPR011118">
    <property type="entry name" value="Tannase/feruloyl_esterase"/>
</dbReference>
<evidence type="ECO:0000313" key="10">
    <source>
        <dbReference type="Proteomes" id="UP000005206"/>
    </source>
</evidence>
<evidence type="ECO:0000313" key="9">
    <source>
        <dbReference type="EMBL" id="EEU33441.1"/>
    </source>
</evidence>
<evidence type="ECO:0000256" key="2">
    <source>
        <dbReference type="ARBA" id="ARBA00022487"/>
    </source>
</evidence>
<dbReference type="Gene3D" id="3.40.50.1820">
    <property type="entry name" value="alpha/beta hydrolase"/>
    <property type="match status" value="1"/>
</dbReference>
<organism evidence="9 10">
    <name type="scientific">Fusarium vanettenii (strain ATCC MYA-4622 / CBS 123669 / FGSC 9596 / NRRL 45880 / 77-13-4)</name>
    <name type="common">Fusarium solani subsp. pisi</name>
    <dbReference type="NCBI Taxonomy" id="660122"/>
    <lineage>
        <taxon>Eukaryota</taxon>
        <taxon>Fungi</taxon>
        <taxon>Dikarya</taxon>
        <taxon>Ascomycota</taxon>
        <taxon>Pezizomycotina</taxon>
        <taxon>Sordariomycetes</taxon>
        <taxon>Hypocreomycetidae</taxon>
        <taxon>Hypocreales</taxon>
        <taxon>Nectriaceae</taxon>
        <taxon>Fusarium</taxon>
        <taxon>Fusarium solani species complex</taxon>
        <taxon>Fusarium vanettenii</taxon>
    </lineage>
</organism>
<evidence type="ECO:0000256" key="6">
    <source>
        <dbReference type="ARBA" id="ARBA00022837"/>
    </source>
</evidence>
<dbReference type="OMA" id="VNPLACE"/>
<dbReference type="PANTHER" id="PTHR33938">
    <property type="entry name" value="FERULOYL ESTERASE B-RELATED"/>
    <property type="match status" value="1"/>
</dbReference>
<dbReference type="VEuPathDB" id="FungiDB:NECHADRAFT_56660"/>
<keyword evidence="4" id="KW-0732">Signal</keyword>
<gene>
    <name evidence="9" type="ORF">NECHADRAFT_56660</name>
</gene>
<dbReference type="EC" id="3.1.1.-" evidence="8"/>
<protein>
    <recommendedName>
        <fullName evidence="8">Carboxylic ester hydrolase</fullName>
        <ecNumber evidence="8">3.1.1.-</ecNumber>
    </recommendedName>
</protein>
<keyword evidence="2" id="KW-0719">Serine esterase</keyword>
<dbReference type="EMBL" id="GG699056">
    <property type="protein sequence ID" value="EEU33441.1"/>
    <property type="molecule type" value="Genomic_DNA"/>
</dbReference>
<dbReference type="InParanoid" id="C7ZRB6"/>
<evidence type="ECO:0000256" key="7">
    <source>
        <dbReference type="ARBA" id="ARBA00023157"/>
    </source>
</evidence>
<evidence type="ECO:0000256" key="8">
    <source>
        <dbReference type="RuleBase" id="RU361238"/>
    </source>
</evidence>
<dbReference type="Pfam" id="PF07519">
    <property type="entry name" value="Tannase"/>
    <property type="match status" value="1"/>
</dbReference>
<dbReference type="InterPro" id="IPR029058">
    <property type="entry name" value="AB_hydrolase_fold"/>
</dbReference>